<gene>
    <name evidence="1" type="ORF">MTCD1_00587</name>
</gene>
<organism evidence="1 2">
    <name type="scientific">Colwellia marinimaniae</name>
    <dbReference type="NCBI Taxonomy" id="1513592"/>
    <lineage>
        <taxon>Bacteria</taxon>
        <taxon>Pseudomonadati</taxon>
        <taxon>Pseudomonadota</taxon>
        <taxon>Gammaproteobacteria</taxon>
        <taxon>Alteromonadales</taxon>
        <taxon>Colwelliaceae</taxon>
        <taxon>Colwellia</taxon>
    </lineage>
</organism>
<proteinExistence type="predicted"/>
<evidence type="ECO:0000313" key="2">
    <source>
        <dbReference type="Proteomes" id="UP000197068"/>
    </source>
</evidence>
<evidence type="ECO:0000313" key="1">
    <source>
        <dbReference type="EMBL" id="GAW94988.1"/>
    </source>
</evidence>
<accession>A0ABQ0MRM2</accession>
<reference evidence="1 2" key="1">
    <citation type="submission" date="2017-06" db="EMBL/GenBank/DDBJ databases">
        <title>Whole Genome Sequences of Colwellia marinimaniae MTCD1.</title>
        <authorList>
            <person name="Kusumoto H."/>
            <person name="Inoue M."/>
            <person name="Tanikawa K."/>
            <person name="Maeji H."/>
            <person name="Cameron J.H."/>
            <person name="Bartlett D.H."/>
        </authorList>
    </citation>
    <scope>NUCLEOTIDE SEQUENCE [LARGE SCALE GENOMIC DNA]</scope>
    <source>
        <strain evidence="1 2">MTCD1</strain>
    </source>
</reference>
<comment type="caution">
    <text evidence="1">The sequence shown here is derived from an EMBL/GenBank/DDBJ whole genome shotgun (WGS) entry which is preliminary data.</text>
</comment>
<dbReference type="EMBL" id="BDQM01000003">
    <property type="protein sequence ID" value="GAW94988.1"/>
    <property type="molecule type" value="Genomic_DNA"/>
</dbReference>
<name>A0ABQ0MRM2_9GAMM</name>
<protein>
    <recommendedName>
        <fullName evidence="3">Phosphate ABC transporter substrate-binding protein</fullName>
    </recommendedName>
</protein>
<dbReference type="Gene3D" id="3.40.190.10">
    <property type="entry name" value="Periplasmic binding protein-like II"/>
    <property type="match status" value="1"/>
</dbReference>
<dbReference type="SUPFAM" id="SSF53850">
    <property type="entry name" value="Periplasmic binding protein-like II"/>
    <property type="match status" value="1"/>
</dbReference>
<sequence length="144" mass="16208">MAKFPQIIVIIMLTLLSVIVQAQEPLAVVVNKANPVDELSRSELIDLFMGKYVAFPNDSKAIPVELKGEHAIKVKFYKNLVGMPLSRVNAYWSRLRFTGRKRAAVFQSNEDDLIAFIIANEQAIGYVPQSLITDDLKVVYILNE</sequence>
<keyword evidence="2" id="KW-1185">Reference proteome</keyword>
<evidence type="ECO:0008006" key="3">
    <source>
        <dbReference type="Google" id="ProtNLM"/>
    </source>
</evidence>
<dbReference type="Proteomes" id="UP000197068">
    <property type="component" value="Unassembled WGS sequence"/>
</dbReference>